<keyword evidence="2" id="KW-1185">Reference proteome</keyword>
<sequence length="74" mass="8458">MMKRDSGERHPLQTWTSLSPGDIVSLASSDKQKYVGTVETGTEDGLIIWIRTDLNERKMFHFPEVESVHLIDNL</sequence>
<evidence type="ECO:0008006" key="3">
    <source>
        <dbReference type="Google" id="ProtNLM"/>
    </source>
</evidence>
<comment type="caution">
    <text evidence="1">The sequence shown here is derived from an EMBL/GenBank/DDBJ whole genome shotgun (WGS) entry which is preliminary data.</text>
</comment>
<accession>A0ABU1UE02</accession>
<evidence type="ECO:0000313" key="1">
    <source>
        <dbReference type="EMBL" id="MDR7083378.1"/>
    </source>
</evidence>
<name>A0ABU1UE02_9MICC</name>
<protein>
    <recommendedName>
        <fullName evidence="3">KOW domain-containing protein</fullName>
    </recommendedName>
</protein>
<proteinExistence type="predicted"/>
<dbReference type="EMBL" id="JAVDVQ010000010">
    <property type="protein sequence ID" value="MDR7083378.1"/>
    <property type="molecule type" value="Genomic_DNA"/>
</dbReference>
<reference evidence="1 2" key="1">
    <citation type="submission" date="2023-07" db="EMBL/GenBank/DDBJ databases">
        <title>Sorghum-associated microbial communities from plants grown in Nebraska, USA.</title>
        <authorList>
            <person name="Schachtman D."/>
        </authorList>
    </citation>
    <scope>NUCLEOTIDE SEQUENCE [LARGE SCALE GENOMIC DNA]</scope>
    <source>
        <strain evidence="1 2">BE167</strain>
    </source>
</reference>
<dbReference type="Proteomes" id="UP001252243">
    <property type="component" value="Unassembled WGS sequence"/>
</dbReference>
<gene>
    <name evidence="1" type="ORF">J2X01_002672</name>
</gene>
<organism evidence="1 2">
    <name type="scientific">Arthrobacter ginsengisoli</name>
    <dbReference type="NCBI Taxonomy" id="1356565"/>
    <lineage>
        <taxon>Bacteria</taxon>
        <taxon>Bacillati</taxon>
        <taxon>Actinomycetota</taxon>
        <taxon>Actinomycetes</taxon>
        <taxon>Micrococcales</taxon>
        <taxon>Micrococcaceae</taxon>
        <taxon>Arthrobacter</taxon>
    </lineage>
</organism>
<evidence type="ECO:0000313" key="2">
    <source>
        <dbReference type="Proteomes" id="UP001252243"/>
    </source>
</evidence>